<feature type="compositionally biased region" description="Basic and acidic residues" evidence="1">
    <location>
        <begin position="167"/>
        <end position="178"/>
    </location>
</feature>
<gene>
    <name evidence="2" type="ORF">ACFSBW_16635</name>
</gene>
<evidence type="ECO:0000313" key="3">
    <source>
        <dbReference type="Proteomes" id="UP001597052"/>
    </source>
</evidence>
<evidence type="ECO:0000256" key="1">
    <source>
        <dbReference type="SAM" id="MobiDB-lite"/>
    </source>
</evidence>
<organism evidence="2 3">
    <name type="scientific">Halohasta litorea</name>
    <dbReference type="NCBI Taxonomy" id="869891"/>
    <lineage>
        <taxon>Archaea</taxon>
        <taxon>Methanobacteriati</taxon>
        <taxon>Methanobacteriota</taxon>
        <taxon>Stenosarchaea group</taxon>
        <taxon>Halobacteria</taxon>
        <taxon>Halobacteriales</taxon>
        <taxon>Haloferacaceae</taxon>
        <taxon>Halohasta</taxon>
    </lineage>
</organism>
<dbReference type="RefSeq" id="WP_256397103.1">
    <property type="nucleotide sequence ID" value="NZ_JANHDJ010000006.1"/>
</dbReference>
<feature type="compositionally biased region" description="Polar residues" evidence="1">
    <location>
        <begin position="1"/>
        <end position="13"/>
    </location>
</feature>
<protein>
    <submittedName>
        <fullName evidence="2">Uncharacterized protein</fullName>
    </submittedName>
</protein>
<accession>A0ABD6DDD3</accession>
<comment type="caution">
    <text evidence="2">The sequence shown here is derived from an EMBL/GenBank/DDBJ whole genome shotgun (WGS) entry which is preliminary data.</text>
</comment>
<feature type="compositionally biased region" description="Pro residues" evidence="1">
    <location>
        <begin position="14"/>
        <end position="24"/>
    </location>
</feature>
<sequence>MSDTTTLKQTEQTGPPPTHLPDPPKITGYQSSGGELGSPSTITLTVEFYTPGIAEPYETDVLFSIINGTAEFRRVEAQLGLSKSLIAVEAASKEVSKHPAVTAVEGVDAIVESQRQWIGRCKQFNETGWVEMPEKPDSTIASCVEAYENKDGEQYIIWTTSEDDDNHPDILVEHHHGDDDETVDTTPCDTLNEAREKVARETTGVTEE</sequence>
<evidence type="ECO:0000313" key="2">
    <source>
        <dbReference type="EMBL" id="MFD1643503.1"/>
    </source>
</evidence>
<feature type="region of interest" description="Disordered" evidence="1">
    <location>
        <begin position="166"/>
        <end position="208"/>
    </location>
</feature>
<dbReference type="AlphaFoldDB" id="A0ABD6DDD3"/>
<dbReference type="Proteomes" id="UP001597052">
    <property type="component" value="Unassembled WGS sequence"/>
</dbReference>
<reference evidence="2 3" key="1">
    <citation type="journal article" date="2019" name="Int. J. Syst. Evol. Microbiol.">
        <title>The Global Catalogue of Microorganisms (GCM) 10K type strain sequencing project: providing services to taxonomists for standard genome sequencing and annotation.</title>
        <authorList>
            <consortium name="The Broad Institute Genomics Platform"/>
            <consortium name="The Broad Institute Genome Sequencing Center for Infectious Disease"/>
            <person name="Wu L."/>
            <person name="Ma J."/>
        </authorList>
    </citation>
    <scope>NUCLEOTIDE SEQUENCE [LARGE SCALE GENOMIC DNA]</scope>
    <source>
        <strain evidence="2 3">CGMCC 1.10593</strain>
    </source>
</reference>
<feature type="region of interest" description="Disordered" evidence="1">
    <location>
        <begin position="1"/>
        <end position="36"/>
    </location>
</feature>
<name>A0ABD6DDD3_9EURY</name>
<dbReference type="EMBL" id="JBHUDM010000005">
    <property type="protein sequence ID" value="MFD1643503.1"/>
    <property type="molecule type" value="Genomic_DNA"/>
</dbReference>
<keyword evidence="3" id="KW-1185">Reference proteome</keyword>
<proteinExistence type="predicted"/>